<dbReference type="Pfam" id="PF03795">
    <property type="entry name" value="YCII"/>
    <property type="match status" value="1"/>
</dbReference>
<sequence length="193" mass="20990">MLGTGLMRSFPTRLFSAFTPPLSSTSPTTPLLCLVLQLFSANALPSTSSALSMPPSAIFPSSIRRAIAIRPAALFIRSFAATTRIMGKQEWICILPDGAGKLDARMKVRPQHLEGVKPKVASGLIVMGGATLDEPIKEGEGLKINGSVMMVEADTREEVERAIKEDIYYKEGVWDADKVQIMPFKSAVREPLK</sequence>
<dbReference type="OrthoDB" id="5519740at2759"/>
<dbReference type="Proteomes" id="UP000070133">
    <property type="component" value="Unassembled WGS sequence"/>
</dbReference>
<dbReference type="InterPro" id="IPR011008">
    <property type="entry name" value="Dimeric_a/b-barrel"/>
</dbReference>
<reference evidence="2 3" key="1">
    <citation type="submission" date="2015-07" db="EMBL/GenBank/DDBJ databases">
        <title>Comparative genomics of the Sigatoka disease complex on banana suggests a link between parallel evolutionary changes in Pseudocercospora fijiensis and Pseudocercospora eumusae and increased virulence on the banana host.</title>
        <authorList>
            <person name="Chang T.-C."/>
            <person name="Salvucci A."/>
            <person name="Crous P.W."/>
            <person name="Stergiopoulos I."/>
        </authorList>
    </citation>
    <scope>NUCLEOTIDE SEQUENCE [LARGE SCALE GENOMIC DNA]</scope>
    <source>
        <strain evidence="2 3">CBS 114824</strain>
    </source>
</reference>
<dbReference type="EMBL" id="LFZN01000004">
    <property type="protein sequence ID" value="KXT06859.1"/>
    <property type="molecule type" value="Genomic_DNA"/>
</dbReference>
<accession>A0A139HWU3</accession>
<dbReference type="InterPro" id="IPR005545">
    <property type="entry name" value="YCII"/>
</dbReference>
<proteinExistence type="predicted"/>
<dbReference type="Gene3D" id="3.30.70.1060">
    <property type="entry name" value="Dimeric alpha+beta barrel"/>
    <property type="match status" value="1"/>
</dbReference>
<dbReference type="PANTHER" id="PTHR33606:SF3">
    <property type="entry name" value="PROTEIN YCII"/>
    <property type="match status" value="1"/>
</dbReference>
<feature type="domain" description="YCII-related" evidence="1">
    <location>
        <begin position="91"/>
        <end position="184"/>
    </location>
</feature>
<dbReference type="PANTHER" id="PTHR33606">
    <property type="entry name" value="PROTEIN YCII"/>
    <property type="match status" value="1"/>
</dbReference>
<keyword evidence="3" id="KW-1185">Reference proteome</keyword>
<dbReference type="InterPro" id="IPR051807">
    <property type="entry name" value="Sec-metab_biosynth-assoc"/>
</dbReference>
<comment type="caution">
    <text evidence="2">The sequence shown here is derived from an EMBL/GenBank/DDBJ whole genome shotgun (WGS) entry which is preliminary data.</text>
</comment>
<dbReference type="SUPFAM" id="SSF54909">
    <property type="entry name" value="Dimeric alpha+beta barrel"/>
    <property type="match status" value="1"/>
</dbReference>
<name>A0A139HWU3_9PEZI</name>
<protein>
    <recommendedName>
        <fullName evidence="1">YCII-related domain-containing protein</fullName>
    </recommendedName>
</protein>
<dbReference type="AlphaFoldDB" id="A0A139HWU3"/>
<gene>
    <name evidence="2" type="ORF">AC578_7230</name>
</gene>
<organism evidence="2 3">
    <name type="scientific">Pseudocercospora eumusae</name>
    <dbReference type="NCBI Taxonomy" id="321146"/>
    <lineage>
        <taxon>Eukaryota</taxon>
        <taxon>Fungi</taxon>
        <taxon>Dikarya</taxon>
        <taxon>Ascomycota</taxon>
        <taxon>Pezizomycotina</taxon>
        <taxon>Dothideomycetes</taxon>
        <taxon>Dothideomycetidae</taxon>
        <taxon>Mycosphaerellales</taxon>
        <taxon>Mycosphaerellaceae</taxon>
        <taxon>Pseudocercospora</taxon>
    </lineage>
</organism>
<evidence type="ECO:0000313" key="3">
    <source>
        <dbReference type="Proteomes" id="UP000070133"/>
    </source>
</evidence>
<evidence type="ECO:0000313" key="2">
    <source>
        <dbReference type="EMBL" id="KXT06859.1"/>
    </source>
</evidence>
<evidence type="ECO:0000259" key="1">
    <source>
        <dbReference type="Pfam" id="PF03795"/>
    </source>
</evidence>